<keyword evidence="1" id="KW-0472">Membrane</keyword>
<sequence length="347" mass="37530">MGDAGVDAVAVDLDPLRRPAGLRDIGSYERLCAVPWHRRLAAVATGMAAATVAVAAGVWAASVSGLLAQAPVIAVVVVGYAALGAWAFIWWTTELGRRVKLASFAWANGWAYADVLEHTRRPGSAFTRVLRGRERAVVASDDPRLPFELGRHFSLPRGRDEAATVQRPFAFVELPLPRRVPNIVLRNRGRSIIPSLGFGLGNARLELEGGFAKRFLLFAPEGYQEDALYIFTPDLMARVLDLGSSAEIELSGDRLFVYLPHRTRFDRPDTMAAVLVLAEELHRRFAARTERYRDDRATPGGPSVALRGQRLAGGGVPLAGIAATAGVVLLSTAVTWFGVWGAPLLFG</sequence>
<keyword evidence="1" id="KW-1133">Transmembrane helix</keyword>
<proteinExistence type="predicted"/>
<name>A0ABP9A177_9MICO</name>
<feature type="transmembrane region" description="Helical" evidence="1">
    <location>
        <begin position="66"/>
        <end position="91"/>
    </location>
</feature>
<evidence type="ECO:0008006" key="4">
    <source>
        <dbReference type="Google" id="ProtNLM"/>
    </source>
</evidence>
<organism evidence="2 3">
    <name type="scientific">Microbacterium gilvum</name>
    <dbReference type="NCBI Taxonomy" id="1336204"/>
    <lineage>
        <taxon>Bacteria</taxon>
        <taxon>Bacillati</taxon>
        <taxon>Actinomycetota</taxon>
        <taxon>Actinomycetes</taxon>
        <taxon>Micrococcales</taxon>
        <taxon>Microbacteriaceae</taxon>
        <taxon>Microbacterium</taxon>
    </lineage>
</organism>
<evidence type="ECO:0000313" key="3">
    <source>
        <dbReference type="Proteomes" id="UP001501645"/>
    </source>
</evidence>
<protein>
    <recommendedName>
        <fullName evidence="4">DUF3137 domain-containing protein</fullName>
    </recommendedName>
</protein>
<feature type="transmembrane region" description="Helical" evidence="1">
    <location>
        <begin position="40"/>
        <end position="60"/>
    </location>
</feature>
<keyword evidence="3" id="KW-1185">Reference proteome</keyword>
<evidence type="ECO:0000313" key="2">
    <source>
        <dbReference type="EMBL" id="GAA4770077.1"/>
    </source>
</evidence>
<reference evidence="3" key="1">
    <citation type="journal article" date="2019" name="Int. J. Syst. Evol. Microbiol.">
        <title>The Global Catalogue of Microorganisms (GCM) 10K type strain sequencing project: providing services to taxonomists for standard genome sequencing and annotation.</title>
        <authorList>
            <consortium name="The Broad Institute Genomics Platform"/>
            <consortium name="The Broad Institute Genome Sequencing Center for Infectious Disease"/>
            <person name="Wu L."/>
            <person name="Ma J."/>
        </authorList>
    </citation>
    <scope>NUCLEOTIDE SEQUENCE [LARGE SCALE GENOMIC DNA]</scope>
    <source>
        <strain evidence="3">JCM 18537</strain>
    </source>
</reference>
<keyword evidence="1" id="KW-0812">Transmembrane</keyword>
<feature type="transmembrane region" description="Helical" evidence="1">
    <location>
        <begin position="316"/>
        <end position="339"/>
    </location>
</feature>
<gene>
    <name evidence="2" type="ORF">GCM10023351_12260</name>
</gene>
<evidence type="ECO:0000256" key="1">
    <source>
        <dbReference type="SAM" id="Phobius"/>
    </source>
</evidence>
<dbReference type="EMBL" id="BAABKO010000002">
    <property type="protein sequence ID" value="GAA4770077.1"/>
    <property type="molecule type" value="Genomic_DNA"/>
</dbReference>
<dbReference type="Proteomes" id="UP001501645">
    <property type="component" value="Unassembled WGS sequence"/>
</dbReference>
<accession>A0ABP9A177</accession>
<comment type="caution">
    <text evidence="2">The sequence shown here is derived from an EMBL/GenBank/DDBJ whole genome shotgun (WGS) entry which is preliminary data.</text>
</comment>